<evidence type="ECO:0000313" key="3">
    <source>
        <dbReference type="EMBL" id="MQM11570.1"/>
    </source>
</evidence>
<dbReference type="PANTHER" id="PTHR46033">
    <property type="entry name" value="PROTEIN MAIN-LIKE 2"/>
    <property type="match status" value="1"/>
</dbReference>
<protein>
    <recommendedName>
        <fullName evidence="2">Aminotransferase-like plant mobile domain-containing protein</fullName>
    </recommendedName>
</protein>
<comment type="caution">
    <text evidence="3">The sequence shown here is derived from an EMBL/GenBank/DDBJ whole genome shotgun (WGS) entry which is preliminary data.</text>
</comment>
<reference evidence="3" key="1">
    <citation type="submission" date="2017-07" db="EMBL/GenBank/DDBJ databases">
        <title>Taro Niue Genome Assembly and Annotation.</title>
        <authorList>
            <person name="Atibalentja N."/>
            <person name="Keating K."/>
            <person name="Fields C.J."/>
        </authorList>
    </citation>
    <scope>NUCLEOTIDE SEQUENCE</scope>
    <source>
        <strain evidence="3">Niue_2</strain>
        <tissue evidence="3">Leaf</tissue>
    </source>
</reference>
<dbReference type="AlphaFoldDB" id="A0A843X5I3"/>
<dbReference type="EMBL" id="NMUH01005018">
    <property type="protein sequence ID" value="MQM11570.1"/>
    <property type="molecule type" value="Genomic_DNA"/>
</dbReference>
<keyword evidence="4" id="KW-1185">Reference proteome</keyword>
<feature type="non-terminal residue" evidence="3">
    <location>
        <position position="319"/>
    </location>
</feature>
<evidence type="ECO:0000259" key="2">
    <source>
        <dbReference type="Pfam" id="PF10536"/>
    </source>
</evidence>
<sequence>VLLEELLELLLRVVVVAPAITSLYVHVATVTATLKMNIADTSSTLKRENTSLAGCRIFVRNTCNFTLQKQKFLNVGSTIGAWVVGQLTPALWNVPRVEINNPRHVFRLYRSELDHQEDYQILPAVSRQASDLWLSRVPLICFSIVEMHVPDRVLRQFGRVQPISGPVDPLDRVTRRGRGHIDWARYFTHFVHMWHRQRDYIIPPDEDIAGIGRVEYMSWYWSITRRYIGRPGFTYDMRYEPPDHIERNLVEDMKHLHMMATDGLQDDISDDTQSRFIAMQMYIDSVLSQVQRADSSTSHAGPSEPCAGTPQQPDDAGPS</sequence>
<dbReference type="PANTHER" id="PTHR46033:SF8">
    <property type="entry name" value="PROTEIN MAINTENANCE OF MERISTEMS-LIKE"/>
    <property type="match status" value="1"/>
</dbReference>
<evidence type="ECO:0000256" key="1">
    <source>
        <dbReference type="SAM" id="MobiDB-lite"/>
    </source>
</evidence>
<dbReference type="Pfam" id="PF10536">
    <property type="entry name" value="PMD"/>
    <property type="match status" value="1"/>
</dbReference>
<name>A0A843X5I3_COLES</name>
<dbReference type="InterPro" id="IPR019557">
    <property type="entry name" value="AminoTfrase-like_pln_mobile"/>
</dbReference>
<organism evidence="3 4">
    <name type="scientific">Colocasia esculenta</name>
    <name type="common">Wild taro</name>
    <name type="synonym">Arum esculentum</name>
    <dbReference type="NCBI Taxonomy" id="4460"/>
    <lineage>
        <taxon>Eukaryota</taxon>
        <taxon>Viridiplantae</taxon>
        <taxon>Streptophyta</taxon>
        <taxon>Embryophyta</taxon>
        <taxon>Tracheophyta</taxon>
        <taxon>Spermatophyta</taxon>
        <taxon>Magnoliopsida</taxon>
        <taxon>Liliopsida</taxon>
        <taxon>Araceae</taxon>
        <taxon>Aroideae</taxon>
        <taxon>Colocasieae</taxon>
        <taxon>Colocasia</taxon>
    </lineage>
</organism>
<dbReference type="InterPro" id="IPR044824">
    <property type="entry name" value="MAIN-like"/>
</dbReference>
<accession>A0A843X5I3</accession>
<feature type="region of interest" description="Disordered" evidence="1">
    <location>
        <begin position="292"/>
        <end position="319"/>
    </location>
</feature>
<evidence type="ECO:0000313" key="4">
    <source>
        <dbReference type="Proteomes" id="UP000652761"/>
    </source>
</evidence>
<proteinExistence type="predicted"/>
<dbReference type="OrthoDB" id="672083at2759"/>
<feature type="domain" description="Aminotransferase-like plant mobile" evidence="2">
    <location>
        <begin position="115"/>
        <end position="220"/>
    </location>
</feature>
<dbReference type="Proteomes" id="UP000652761">
    <property type="component" value="Unassembled WGS sequence"/>
</dbReference>
<dbReference type="GO" id="GO:0010073">
    <property type="term" value="P:meristem maintenance"/>
    <property type="evidence" value="ECO:0007669"/>
    <property type="project" value="InterPro"/>
</dbReference>
<gene>
    <name evidence="3" type="ORF">Taro_044483</name>
</gene>